<dbReference type="EMBL" id="CP002216">
    <property type="protein sequence ID" value="ADQ03801.1"/>
    <property type="molecule type" value="Genomic_DNA"/>
</dbReference>
<name>E4Q2P7_CALOW</name>
<evidence type="ECO:0000256" key="1">
    <source>
        <dbReference type="ARBA" id="ARBA00022691"/>
    </source>
</evidence>
<reference key="1">
    <citation type="submission" date="2010-09" db="EMBL/GenBank/DDBJ databases">
        <title>Complete sequence of Caldicellulosiruptor owensensis OL.</title>
        <authorList>
            <consortium name="US DOE Joint Genome Institute"/>
            <person name="Lucas S."/>
            <person name="Copeland A."/>
            <person name="Lapidus A."/>
            <person name="Cheng J.-F."/>
            <person name="Bruce D."/>
            <person name="Goodwin L."/>
            <person name="Pitluck S."/>
            <person name="Davenport K."/>
            <person name="Detter J.C."/>
            <person name="Han C."/>
            <person name="Tapia R."/>
            <person name="Land M."/>
            <person name="Hauser L."/>
            <person name="Chang Y.-J."/>
            <person name="Jeffries C."/>
            <person name="Kyrpides N."/>
            <person name="Ivanova N."/>
            <person name="Mikhailova N."/>
            <person name="Blumer-Schuette S.E."/>
            <person name="Kelly R.M."/>
            <person name="Woyke T."/>
        </authorList>
    </citation>
    <scope>NUCLEOTIDE SEQUENCE</scope>
    <source>
        <strain>OL</strain>
    </source>
</reference>
<dbReference type="PANTHER" id="PTHR12818">
    <property type="entry name" value="TRNA (ADENINE(37)-N6)-METHYLTRANSFERASE"/>
    <property type="match status" value="1"/>
</dbReference>
<dbReference type="InterPro" id="IPR040372">
    <property type="entry name" value="YaeB-like"/>
</dbReference>
<dbReference type="OrthoDB" id="9804309at2"/>
<dbReference type="PROSITE" id="PS01318">
    <property type="entry name" value="TSAA_1"/>
    <property type="match status" value="1"/>
</dbReference>
<dbReference type="STRING" id="632518.Calow_0195"/>
<feature type="domain" description="TsaA-like" evidence="3">
    <location>
        <begin position="3"/>
        <end position="133"/>
    </location>
</feature>
<sequence length="146" mass="16514">MQLVPIGIFHTCYKTKDEAPRQGRDSEDIAYIEVFEKYIDGLKDIEEAKYLIILYWAHEAKRDTLVTKTPFSDVPKGVFACRSPNRPNPILLDIAQLIDRKGNVLVVKGIDAIDSSPVLDIKPFYTEIDVPEEILSSCNKKEESGT</sequence>
<keyword evidence="1" id="KW-0949">S-adenosyl-L-methionine</keyword>
<dbReference type="KEGG" id="cow:Calow_0195"/>
<organism evidence="4 5">
    <name type="scientific">Caldicellulosiruptor owensensis (strain ATCC 700167 / DSM 13100 / OL)</name>
    <dbReference type="NCBI Taxonomy" id="632518"/>
    <lineage>
        <taxon>Bacteria</taxon>
        <taxon>Bacillati</taxon>
        <taxon>Bacillota</taxon>
        <taxon>Bacillota incertae sedis</taxon>
        <taxon>Caldicellulosiruptorales</taxon>
        <taxon>Caldicellulosiruptoraceae</taxon>
        <taxon>Caldicellulosiruptor</taxon>
    </lineage>
</organism>
<dbReference type="eggNOG" id="COG1720">
    <property type="taxonomic scope" value="Bacteria"/>
</dbReference>
<dbReference type="Proteomes" id="UP000006889">
    <property type="component" value="Chromosome"/>
</dbReference>
<dbReference type="InterPro" id="IPR023368">
    <property type="entry name" value="UPF0066_cons_site"/>
</dbReference>
<protein>
    <submittedName>
        <fullName evidence="4">Uncharacterized protein family UPF0066</fullName>
    </submittedName>
</protein>
<dbReference type="PANTHER" id="PTHR12818:SF0">
    <property type="entry name" value="TRNA (ADENINE(37)-N6)-METHYLTRANSFERASE"/>
    <property type="match status" value="1"/>
</dbReference>
<dbReference type="InterPro" id="IPR023370">
    <property type="entry name" value="TrmO-like_N"/>
</dbReference>
<dbReference type="CDD" id="cd09281">
    <property type="entry name" value="UPF0066"/>
    <property type="match status" value="1"/>
</dbReference>
<evidence type="ECO:0000256" key="2">
    <source>
        <dbReference type="ARBA" id="ARBA00033753"/>
    </source>
</evidence>
<proteinExistence type="inferred from homology"/>
<dbReference type="NCBIfam" id="TIGR00104">
    <property type="entry name" value="tRNA_TsaA"/>
    <property type="match status" value="1"/>
</dbReference>
<dbReference type="AlphaFoldDB" id="E4Q2P7"/>
<evidence type="ECO:0000259" key="3">
    <source>
        <dbReference type="PROSITE" id="PS51668"/>
    </source>
</evidence>
<evidence type="ECO:0000313" key="5">
    <source>
        <dbReference type="Proteomes" id="UP000006889"/>
    </source>
</evidence>
<accession>E4Q2P7</accession>
<dbReference type="HOGENOM" id="CLU_013458_2_0_9"/>
<dbReference type="InterPro" id="IPR036413">
    <property type="entry name" value="YaeB-like_sf"/>
</dbReference>
<evidence type="ECO:0000313" key="4">
    <source>
        <dbReference type="EMBL" id="ADQ03801.1"/>
    </source>
</evidence>
<dbReference type="InterPro" id="IPR036414">
    <property type="entry name" value="YaeB_N_sf"/>
</dbReference>
<keyword evidence="5" id="KW-1185">Reference proteome</keyword>
<dbReference type="Pfam" id="PF01980">
    <property type="entry name" value="TrmO_N"/>
    <property type="match status" value="1"/>
</dbReference>
<dbReference type="Gene3D" id="2.40.30.70">
    <property type="entry name" value="YaeB-like"/>
    <property type="match status" value="1"/>
</dbReference>
<reference evidence="4 5" key="2">
    <citation type="journal article" date="2011" name="J. Bacteriol.">
        <title>Complete genome sequences for the anaerobic, extremely thermophilic plant biomass-degrading bacteria Caldicellulosiruptor hydrothermalis, Caldicellulosiruptor kristjanssonii, Caldicellulosiruptor kronotskyensis, Caldicellulosiruptor owensenis, and Caldicellulosiruptor lactoaceticus.</title>
        <authorList>
            <person name="Blumer-Schuette S.E."/>
            <person name="Ozdemir I."/>
            <person name="Mistry D."/>
            <person name="Lucas S."/>
            <person name="Lapidus A."/>
            <person name="Cheng J.F."/>
            <person name="Goodwin L.A."/>
            <person name="Pitluck S."/>
            <person name="Land M.L."/>
            <person name="Hauser L.J."/>
            <person name="Woyke T."/>
            <person name="Mikhailova N."/>
            <person name="Pati A."/>
            <person name="Kyrpides N.C."/>
            <person name="Ivanova N."/>
            <person name="Detter J.C."/>
            <person name="Walston-Davenport K."/>
            <person name="Han S."/>
            <person name="Adams M.W."/>
            <person name="Kelly R.M."/>
        </authorList>
    </citation>
    <scope>NUCLEOTIDE SEQUENCE [LARGE SCALE GENOMIC DNA]</scope>
    <source>
        <strain evidence="5">ATCC 700167 / DSM 13100 / OL</strain>
    </source>
</reference>
<dbReference type="RefSeq" id="WP_013411215.1">
    <property type="nucleotide sequence ID" value="NC_014657.1"/>
</dbReference>
<comment type="similarity">
    <text evidence="2">Belongs to the tRNA methyltransferase O family.</text>
</comment>
<gene>
    <name evidence="4" type="ordered locus">Calow_0195</name>
</gene>
<dbReference type="SUPFAM" id="SSF118196">
    <property type="entry name" value="YaeB-like"/>
    <property type="match status" value="1"/>
</dbReference>
<dbReference type="PROSITE" id="PS51668">
    <property type="entry name" value="TSAA_2"/>
    <property type="match status" value="1"/>
</dbReference>